<dbReference type="EMBL" id="JAIQCJ010002214">
    <property type="protein sequence ID" value="KAJ8779448.1"/>
    <property type="molecule type" value="Genomic_DNA"/>
</dbReference>
<dbReference type="Proteomes" id="UP001159641">
    <property type="component" value="Unassembled WGS sequence"/>
</dbReference>
<name>A0AB34GHJ3_ESCRO</name>
<feature type="region of interest" description="Disordered" evidence="1">
    <location>
        <begin position="142"/>
        <end position="162"/>
    </location>
</feature>
<comment type="caution">
    <text evidence="2">The sequence shown here is derived from an EMBL/GenBank/DDBJ whole genome shotgun (WGS) entry which is preliminary data.</text>
</comment>
<sequence>MVTERTEQTGSGASFHFLSPGQSERGGDGHAQKRGVGPERPRRPLPTPSLRRSSRNTVQSNGLPTSQTGKPRGRSQERSCQTSSPVPPLGRRFGRRFISGGGAAPSEGPEVGRAKIAGRFLPEVESGRADLSPEVRQISEARAVSPPEAAGSGALRPTRDPGRGLLRWGRGDQLSQALLGRSLPLDFAVLAISLSGGLIPKVL</sequence>
<reference evidence="2 3" key="1">
    <citation type="submission" date="2022-11" db="EMBL/GenBank/DDBJ databases">
        <title>Whole genome sequence of Eschrichtius robustus ER-17-0199.</title>
        <authorList>
            <person name="Bruniche-Olsen A."/>
            <person name="Black A.N."/>
            <person name="Fields C.J."/>
            <person name="Walden K."/>
            <person name="Dewoody J.A."/>
        </authorList>
    </citation>
    <scope>NUCLEOTIDE SEQUENCE [LARGE SCALE GENOMIC DNA]</scope>
    <source>
        <strain evidence="2">ER-17-0199</strain>
        <tissue evidence="2">Blubber</tissue>
    </source>
</reference>
<organism evidence="2 3">
    <name type="scientific">Eschrichtius robustus</name>
    <name type="common">California gray whale</name>
    <name type="synonym">Eschrichtius gibbosus</name>
    <dbReference type="NCBI Taxonomy" id="9764"/>
    <lineage>
        <taxon>Eukaryota</taxon>
        <taxon>Metazoa</taxon>
        <taxon>Chordata</taxon>
        <taxon>Craniata</taxon>
        <taxon>Vertebrata</taxon>
        <taxon>Euteleostomi</taxon>
        <taxon>Mammalia</taxon>
        <taxon>Eutheria</taxon>
        <taxon>Laurasiatheria</taxon>
        <taxon>Artiodactyla</taxon>
        <taxon>Whippomorpha</taxon>
        <taxon>Cetacea</taxon>
        <taxon>Mysticeti</taxon>
        <taxon>Eschrichtiidae</taxon>
        <taxon>Eschrichtius</taxon>
    </lineage>
</organism>
<protein>
    <submittedName>
        <fullName evidence="2">Uncharacterized protein</fullName>
    </submittedName>
</protein>
<feature type="compositionally biased region" description="Basic and acidic residues" evidence="1">
    <location>
        <begin position="25"/>
        <end position="42"/>
    </location>
</feature>
<evidence type="ECO:0000256" key="1">
    <source>
        <dbReference type="SAM" id="MobiDB-lite"/>
    </source>
</evidence>
<gene>
    <name evidence="2" type="ORF">J1605_012332</name>
</gene>
<dbReference type="AlphaFoldDB" id="A0AB34GHJ3"/>
<evidence type="ECO:0000313" key="2">
    <source>
        <dbReference type="EMBL" id="KAJ8779448.1"/>
    </source>
</evidence>
<accession>A0AB34GHJ3</accession>
<proteinExistence type="predicted"/>
<evidence type="ECO:0000313" key="3">
    <source>
        <dbReference type="Proteomes" id="UP001159641"/>
    </source>
</evidence>
<keyword evidence="3" id="KW-1185">Reference proteome</keyword>
<feature type="region of interest" description="Disordered" evidence="1">
    <location>
        <begin position="1"/>
        <end position="112"/>
    </location>
</feature>
<feature type="compositionally biased region" description="Polar residues" evidence="1">
    <location>
        <begin position="56"/>
        <end position="69"/>
    </location>
</feature>